<evidence type="ECO:0000313" key="2">
    <source>
        <dbReference type="EMBL" id="BAR53337.1"/>
    </source>
</evidence>
<proteinExistence type="predicted"/>
<sequence length="264" mass="28512">MRLDTAAIRRGCPNCEIRSFRHLCGAELDHFRNAAKADGPLTVACTQQAAQFTHEMGERPGGITFVNIRETAGWSRDGANAGAKMAALLAAAAIPAPDFPLVTLSSDGIILIYGRDEAAIEAGRLLADHLDVTVMLMQLADVTPPAAAVFPIVKGKIRNARGHFGAFELTIDDYAQPRPSSRDRFVFEARATGRPRAAIWCSTSPASRRCFRRTTCGTAISAPIREIRRRCCALCWPPATSSAVSTSRDMSTSRPASARIRARS</sequence>
<protein>
    <submittedName>
        <fullName evidence="2">Putative ferredoxin</fullName>
    </submittedName>
</protein>
<name>A0A0E4FUG3_9BRAD</name>
<feature type="region of interest" description="Disordered" evidence="1">
    <location>
        <begin position="239"/>
        <end position="264"/>
    </location>
</feature>
<dbReference type="AlphaFoldDB" id="A0A0E4FUG3"/>
<evidence type="ECO:0000313" key="3">
    <source>
        <dbReference type="Proteomes" id="UP000063308"/>
    </source>
</evidence>
<evidence type="ECO:0000256" key="1">
    <source>
        <dbReference type="SAM" id="MobiDB-lite"/>
    </source>
</evidence>
<organism evidence="2 3">
    <name type="scientific">Bradyrhizobium diazoefficiens</name>
    <dbReference type="NCBI Taxonomy" id="1355477"/>
    <lineage>
        <taxon>Bacteria</taxon>
        <taxon>Pseudomonadati</taxon>
        <taxon>Pseudomonadota</taxon>
        <taxon>Alphaproteobacteria</taxon>
        <taxon>Hyphomicrobiales</taxon>
        <taxon>Nitrobacteraceae</taxon>
        <taxon>Bradyrhizobium</taxon>
    </lineage>
</organism>
<gene>
    <name evidence="2" type="ORF">NK6_146</name>
</gene>
<reference evidence="2 3" key="1">
    <citation type="submission" date="2014-11" db="EMBL/GenBank/DDBJ databases">
        <title>Symbiosis island explosion on the genome of extra-slow-growing strains of soybean bradyrhizobia with massive insertion sequences.</title>
        <authorList>
            <person name="Iida T."/>
            <person name="Minamisawa K."/>
        </authorList>
    </citation>
    <scope>NUCLEOTIDE SEQUENCE [LARGE SCALE GENOMIC DNA]</scope>
    <source>
        <strain evidence="2 3">NK6</strain>
    </source>
</reference>
<feature type="compositionally biased region" description="Low complexity" evidence="1">
    <location>
        <begin position="252"/>
        <end position="264"/>
    </location>
</feature>
<feature type="compositionally biased region" description="Polar residues" evidence="1">
    <location>
        <begin position="239"/>
        <end position="250"/>
    </location>
</feature>
<dbReference type="Proteomes" id="UP000063308">
    <property type="component" value="Chromosome"/>
</dbReference>
<accession>A0A0E4FUG3</accession>
<dbReference type="EMBL" id="AP014685">
    <property type="protein sequence ID" value="BAR53337.1"/>
    <property type="molecule type" value="Genomic_DNA"/>
</dbReference>